<accession>A0A9P4LI72</accession>
<gene>
    <name evidence="2" type="ORF">EK21DRAFT_92831</name>
</gene>
<keyword evidence="3" id="KW-1185">Reference proteome</keyword>
<dbReference type="EMBL" id="ML978253">
    <property type="protein sequence ID" value="KAF2025950.1"/>
    <property type="molecule type" value="Genomic_DNA"/>
</dbReference>
<evidence type="ECO:0000256" key="1">
    <source>
        <dbReference type="SAM" id="MobiDB-lite"/>
    </source>
</evidence>
<name>A0A9P4LI72_9PLEO</name>
<dbReference type="AlphaFoldDB" id="A0A9P4LI72"/>
<feature type="region of interest" description="Disordered" evidence="1">
    <location>
        <begin position="146"/>
        <end position="172"/>
    </location>
</feature>
<protein>
    <submittedName>
        <fullName evidence="2">Uncharacterized protein</fullName>
    </submittedName>
</protein>
<comment type="caution">
    <text evidence="2">The sequence shown here is derived from an EMBL/GenBank/DDBJ whole genome shotgun (WGS) entry which is preliminary data.</text>
</comment>
<evidence type="ECO:0000313" key="3">
    <source>
        <dbReference type="Proteomes" id="UP000799777"/>
    </source>
</evidence>
<feature type="compositionally biased region" description="Low complexity" evidence="1">
    <location>
        <begin position="146"/>
        <end position="155"/>
    </location>
</feature>
<sequence>MCIGGDDRVPYLFQSDRWKCVDGYGGKMPLRPECRPGVNPTLRTHVMYYLRLSPAAFSLFMTHMIFARPKPRPGAHKKLQSIASFVCFRGPRVAHQTWIVLTRPSPEATALQDAGDAGETVSLFRLVSLANSVYILCSLSITCNTTNTSSSSLDSPVQANRNEGEMLPRRPSRNLRLDRHCESITSRTTYWGQSQQISTAKTHGQESLRRRGTEILVLDCPWAEGGLTNQVQVHPRGSFFAIDAQSFGNTVEVSSWQDLHRRHDNVGDAYFYCSWAPNAADALCDRSDCLDLCNFELGVCRLCTSQTPLDLPSILTMLCNEIIMTMLGETKWDSSTVKPDITLAIACPVGLPTSRINIVMNAMAASTTYLVNSVVLNEAKLAFMEVSPEPLDNCCNTYPPNYFVLTTDIGGYTTVSCTNHA</sequence>
<proteinExistence type="predicted"/>
<organism evidence="2 3">
    <name type="scientific">Setomelanomma holmii</name>
    <dbReference type="NCBI Taxonomy" id="210430"/>
    <lineage>
        <taxon>Eukaryota</taxon>
        <taxon>Fungi</taxon>
        <taxon>Dikarya</taxon>
        <taxon>Ascomycota</taxon>
        <taxon>Pezizomycotina</taxon>
        <taxon>Dothideomycetes</taxon>
        <taxon>Pleosporomycetidae</taxon>
        <taxon>Pleosporales</taxon>
        <taxon>Pleosporineae</taxon>
        <taxon>Phaeosphaeriaceae</taxon>
        <taxon>Setomelanomma</taxon>
    </lineage>
</organism>
<dbReference type="Proteomes" id="UP000799777">
    <property type="component" value="Unassembled WGS sequence"/>
</dbReference>
<evidence type="ECO:0000313" key="2">
    <source>
        <dbReference type="EMBL" id="KAF2025950.1"/>
    </source>
</evidence>
<reference evidence="2" key="1">
    <citation type="journal article" date="2020" name="Stud. Mycol.">
        <title>101 Dothideomycetes genomes: a test case for predicting lifestyles and emergence of pathogens.</title>
        <authorList>
            <person name="Haridas S."/>
            <person name="Albert R."/>
            <person name="Binder M."/>
            <person name="Bloem J."/>
            <person name="Labutti K."/>
            <person name="Salamov A."/>
            <person name="Andreopoulos B."/>
            <person name="Baker S."/>
            <person name="Barry K."/>
            <person name="Bills G."/>
            <person name="Bluhm B."/>
            <person name="Cannon C."/>
            <person name="Castanera R."/>
            <person name="Culley D."/>
            <person name="Daum C."/>
            <person name="Ezra D."/>
            <person name="Gonzalez J."/>
            <person name="Henrissat B."/>
            <person name="Kuo A."/>
            <person name="Liang C."/>
            <person name="Lipzen A."/>
            <person name="Lutzoni F."/>
            <person name="Magnuson J."/>
            <person name="Mondo S."/>
            <person name="Nolan M."/>
            <person name="Ohm R."/>
            <person name="Pangilinan J."/>
            <person name="Park H.-J."/>
            <person name="Ramirez L."/>
            <person name="Alfaro M."/>
            <person name="Sun H."/>
            <person name="Tritt A."/>
            <person name="Yoshinaga Y."/>
            <person name="Zwiers L.-H."/>
            <person name="Turgeon B."/>
            <person name="Goodwin S."/>
            <person name="Spatafora J."/>
            <person name="Crous P."/>
            <person name="Grigoriev I."/>
        </authorList>
    </citation>
    <scope>NUCLEOTIDE SEQUENCE</scope>
    <source>
        <strain evidence="2">CBS 110217</strain>
    </source>
</reference>